<dbReference type="InParanoid" id="B9SQS3"/>
<evidence type="ECO:0000256" key="1">
    <source>
        <dbReference type="ARBA" id="ARBA00022837"/>
    </source>
</evidence>
<evidence type="ECO:0000259" key="2">
    <source>
        <dbReference type="PROSITE" id="PS50222"/>
    </source>
</evidence>
<reference evidence="4" key="1">
    <citation type="journal article" date="2010" name="Nat. Biotechnol.">
        <title>Draft genome sequence of the oilseed species Ricinus communis.</title>
        <authorList>
            <person name="Chan A.P."/>
            <person name="Crabtree J."/>
            <person name="Zhao Q."/>
            <person name="Lorenzi H."/>
            <person name="Orvis J."/>
            <person name="Puiu D."/>
            <person name="Melake-Berhan A."/>
            <person name="Jones K.M."/>
            <person name="Redman J."/>
            <person name="Chen G."/>
            <person name="Cahoon E.B."/>
            <person name="Gedil M."/>
            <person name="Stanke M."/>
            <person name="Haas B.J."/>
            <person name="Wortman J.R."/>
            <person name="Fraser-Liggett C.M."/>
            <person name="Ravel J."/>
            <person name="Rabinowicz P.D."/>
        </authorList>
    </citation>
    <scope>NUCLEOTIDE SEQUENCE [LARGE SCALE GENOMIC DNA]</scope>
    <source>
        <strain evidence="4">cv. Hale</strain>
    </source>
</reference>
<dbReference type="STRING" id="3988.B9SQS3"/>
<sequence length="140" mass="16297">MEEISETAIAYYANLSSREKRLAKKFFQAMDTDGDGKISFEEYEQYIKTRKGFKTITSPDFFKKLDKDGNGTLSFDEFITLHYVCSRTQWGKDFMFSVGNCPDRSRKILKSSPTTQEWGWEEIALLSMTRQGRRYILPGL</sequence>
<protein>
    <submittedName>
        <fullName evidence="3">Calcium ion binding protein, putative</fullName>
    </submittedName>
</protein>
<dbReference type="Gene3D" id="1.10.238.10">
    <property type="entry name" value="EF-hand"/>
    <property type="match status" value="1"/>
</dbReference>
<dbReference type="EMBL" id="EQ974090">
    <property type="protein sequence ID" value="EEF34014.1"/>
    <property type="molecule type" value="Genomic_DNA"/>
</dbReference>
<keyword evidence="4" id="KW-1185">Reference proteome</keyword>
<organism evidence="3 4">
    <name type="scientific">Ricinus communis</name>
    <name type="common">Castor bean</name>
    <dbReference type="NCBI Taxonomy" id="3988"/>
    <lineage>
        <taxon>Eukaryota</taxon>
        <taxon>Viridiplantae</taxon>
        <taxon>Streptophyta</taxon>
        <taxon>Embryophyta</taxon>
        <taxon>Tracheophyta</taxon>
        <taxon>Spermatophyta</taxon>
        <taxon>Magnoliopsida</taxon>
        <taxon>eudicotyledons</taxon>
        <taxon>Gunneridae</taxon>
        <taxon>Pentapetalae</taxon>
        <taxon>rosids</taxon>
        <taxon>fabids</taxon>
        <taxon>Malpighiales</taxon>
        <taxon>Euphorbiaceae</taxon>
        <taxon>Acalyphoideae</taxon>
        <taxon>Acalypheae</taxon>
        <taxon>Ricinus</taxon>
    </lineage>
</organism>
<dbReference type="PROSITE" id="PS50222">
    <property type="entry name" value="EF_HAND_2"/>
    <property type="match status" value="2"/>
</dbReference>
<dbReference type="eggNOG" id="ENOG502R298">
    <property type="taxonomic scope" value="Eukaryota"/>
</dbReference>
<feature type="domain" description="EF-hand" evidence="2">
    <location>
        <begin position="18"/>
        <end position="53"/>
    </location>
</feature>
<name>B9SQS3_RICCO</name>
<dbReference type="SMART" id="SM00054">
    <property type="entry name" value="EFh"/>
    <property type="match status" value="2"/>
</dbReference>
<dbReference type="Pfam" id="PF13499">
    <property type="entry name" value="EF-hand_7"/>
    <property type="match status" value="1"/>
</dbReference>
<keyword evidence="1" id="KW-0106">Calcium</keyword>
<feature type="domain" description="EF-hand" evidence="2">
    <location>
        <begin position="60"/>
        <end position="88"/>
    </location>
</feature>
<dbReference type="AlphaFoldDB" id="B9SQS3"/>
<evidence type="ECO:0000313" key="3">
    <source>
        <dbReference type="EMBL" id="EEF34014.1"/>
    </source>
</evidence>
<dbReference type="SUPFAM" id="SSF47473">
    <property type="entry name" value="EF-hand"/>
    <property type="match status" value="1"/>
</dbReference>
<dbReference type="PROSITE" id="PS00018">
    <property type="entry name" value="EF_HAND_1"/>
    <property type="match status" value="2"/>
</dbReference>
<gene>
    <name evidence="3" type="ORF">RCOM_1217190</name>
</gene>
<proteinExistence type="predicted"/>
<dbReference type="InterPro" id="IPR018247">
    <property type="entry name" value="EF_Hand_1_Ca_BS"/>
</dbReference>
<dbReference type="GO" id="GO:0005783">
    <property type="term" value="C:endoplasmic reticulum"/>
    <property type="evidence" value="ECO:0000318"/>
    <property type="project" value="GO_Central"/>
</dbReference>
<dbReference type="CDD" id="cd00051">
    <property type="entry name" value="EFh"/>
    <property type="match status" value="1"/>
</dbReference>
<dbReference type="GO" id="GO:0005509">
    <property type="term" value="F:calcium ion binding"/>
    <property type="evidence" value="ECO:0000318"/>
    <property type="project" value="GO_Central"/>
</dbReference>
<dbReference type="Proteomes" id="UP000008311">
    <property type="component" value="Unassembled WGS sequence"/>
</dbReference>
<accession>B9SQS3</accession>
<dbReference type="InterPro" id="IPR011992">
    <property type="entry name" value="EF-hand-dom_pair"/>
</dbReference>
<dbReference type="InterPro" id="IPR002048">
    <property type="entry name" value="EF_hand_dom"/>
</dbReference>
<evidence type="ECO:0000313" key="4">
    <source>
        <dbReference type="Proteomes" id="UP000008311"/>
    </source>
</evidence>